<reference evidence="3" key="1">
    <citation type="journal article" date="2011" name="Nat. Commun.">
        <title>Effector diversification within compartments of the Leptosphaeria maculans genome affected by Repeat-Induced Point mutations.</title>
        <authorList>
            <person name="Rouxel T."/>
            <person name="Grandaubert J."/>
            <person name="Hane J.K."/>
            <person name="Hoede C."/>
            <person name="van de Wouw A.P."/>
            <person name="Couloux A."/>
            <person name="Dominguez V."/>
            <person name="Anthouard V."/>
            <person name="Bally P."/>
            <person name="Bourras S."/>
            <person name="Cozijnsen A.J."/>
            <person name="Ciuffetti L.M."/>
            <person name="Degrave A."/>
            <person name="Dilmaghani A."/>
            <person name="Duret L."/>
            <person name="Fudal I."/>
            <person name="Goodwin S.B."/>
            <person name="Gout L."/>
            <person name="Glaser N."/>
            <person name="Linglin J."/>
            <person name="Kema G.H.J."/>
            <person name="Lapalu N."/>
            <person name="Lawrence C.B."/>
            <person name="May K."/>
            <person name="Meyer M."/>
            <person name="Ollivier B."/>
            <person name="Poulain J."/>
            <person name="Schoch C.L."/>
            <person name="Simon A."/>
            <person name="Spatafora J.W."/>
            <person name="Stachowiak A."/>
            <person name="Turgeon B.G."/>
            <person name="Tyler B.M."/>
            <person name="Vincent D."/>
            <person name="Weissenbach J."/>
            <person name="Amselem J."/>
            <person name="Quesneville H."/>
            <person name="Oliver R.P."/>
            <person name="Wincker P."/>
            <person name="Balesdent M.-H."/>
            <person name="Howlett B.J."/>
        </authorList>
    </citation>
    <scope>NUCLEOTIDE SEQUENCE [LARGE SCALE GENOMIC DNA]</scope>
    <source>
        <strain evidence="3">JN3 / isolate v23.1.3 / race Av1-4-5-6-7-8</strain>
    </source>
</reference>
<evidence type="ECO:0000313" key="3">
    <source>
        <dbReference type="Proteomes" id="UP000002668"/>
    </source>
</evidence>
<dbReference type="EMBL" id="FP929064">
    <property type="protein sequence ID" value="CBX90462.1"/>
    <property type="molecule type" value="Genomic_DNA"/>
</dbReference>
<organism evidence="2 3">
    <name type="scientific">Leptosphaeria maculans (strain JN3 / isolate v23.1.3 / race Av1-4-5-6-7-8)</name>
    <name type="common">Blackleg fungus</name>
    <name type="synonym">Phoma lingam</name>
    <dbReference type="NCBI Taxonomy" id="985895"/>
    <lineage>
        <taxon>Eukaryota</taxon>
        <taxon>Fungi</taxon>
        <taxon>Dikarya</taxon>
        <taxon>Ascomycota</taxon>
        <taxon>Pezizomycotina</taxon>
        <taxon>Dothideomycetes</taxon>
        <taxon>Pleosporomycetidae</taxon>
        <taxon>Pleosporales</taxon>
        <taxon>Pleosporineae</taxon>
        <taxon>Leptosphaeriaceae</taxon>
        <taxon>Plenodomus</taxon>
        <taxon>Plenodomus lingam/Leptosphaeria maculans species complex</taxon>
    </lineage>
</organism>
<dbReference type="AlphaFoldDB" id="E4ZGP2"/>
<evidence type="ECO:0000313" key="2">
    <source>
        <dbReference type="EMBL" id="CBX90462.1"/>
    </source>
</evidence>
<sequence length="38" mass="4439">MCAAGATQRPKKVSWRKAVKRPRDEPIPQLYTRDLHPH</sequence>
<gene>
    <name evidence="2" type="ORF">LEMA_uP065880.1</name>
</gene>
<proteinExistence type="predicted"/>
<keyword evidence="3" id="KW-1185">Reference proteome</keyword>
<evidence type="ECO:0000256" key="1">
    <source>
        <dbReference type="SAM" id="MobiDB-lite"/>
    </source>
</evidence>
<dbReference type="InParanoid" id="E4ZGP2"/>
<name>E4ZGP2_LEPMJ</name>
<dbReference type="HOGENOM" id="CLU_3335712_0_0_1"/>
<dbReference type="Proteomes" id="UP000002668">
    <property type="component" value="Genome"/>
</dbReference>
<dbReference type="VEuPathDB" id="FungiDB:LEMA_uP065880.1"/>
<protein>
    <submittedName>
        <fullName evidence="2">Uncharacterized protein</fullName>
    </submittedName>
</protein>
<feature type="region of interest" description="Disordered" evidence="1">
    <location>
        <begin position="1"/>
        <end position="38"/>
    </location>
</feature>
<feature type="compositionally biased region" description="Basic residues" evidence="1">
    <location>
        <begin position="9"/>
        <end position="20"/>
    </location>
</feature>
<accession>E4ZGP2</accession>